<dbReference type="AlphaFoldDB" id="A0A4Z2F5L3"/>
<dbReference type="Proteomes" id="UP000314294">
    <property type="component" value="Unassembled WGS sequence"/>
</dbReference>
<protein>
    <submittedName>
        <fullName evidence="2">Uncharacterized protein</fullName>
    </submittedName>
</protein>
<evidence type="ECO:0000256" key="1">
    <source>
        <dbReference type="SAM" id="MobiDB-lite"/>
    </source>
</evidence>
<feature type="region of interest" description="Disordered" evidence="1">
    <location>
        <begin position="15"/>
        <end position="39"/>
    </location>
</feature>
<comment type="caution">
    <text evidence="2">The sequence shown here is derived from an EMBL/GenBank/DDBJ whole genome shotgun (WGS) entry which is preliminary data.</text>
</comment>
<organism evidence="2 3">
    <name type="scientific">Liparis tanakae</name>
    <name type="common">Tanaka's snailfish</name>
    <dbReference type="NCBI Taxonomy" id="230148"/>
    <lineage>
        <taxon>Eukaryota</taxon>
        <taxon>Metazoa</taxon>
        <taxon>Chordata</taxon>
        <taxon>Craniata</taxon>
        <taxon>Vertebrata</taxon>
        <taxon>Euteleostomi</taxon>
        <taxon>Actinopterygii</taxon>
        <taxon>Neopterygii</taxon>
        <taxon>Teleostei</taxon>
        <taxon>Neoteleostei</taxon>
        <taxon>Acanthomorphata</taxon>
        <taxon>Eupercaria</taxon>
        <taxon>Perciformes</taxon>
        <taxon>Cottioidei</taxon>
        <taxon>Cottales</taxon>
        <taxon>Liparidae</taxon>
        <taxon>Liparis</taxon>
    </lineage>
</organism>
<dbReference type="EMBL" id="SRLO01001623">
    <property type="protein sequence ID" value="TNN36399.1"/>
    <property type="molecule type" value="Genomic_DNA"/>
</dbReference>
<keyword evidence="3" id="KW-1185">Reference proteome</keyword>
<accession>A0A4Z2F5L3</accession>
<feature type="region of interest" description="Disordered" evidence="1">
    <location>
        <begin position="230"/>
        <end position="266"/>
    </location>
</feature>
<name>A0A4Z2F5L3_9TELE</name>
<reference evidence="2 3" key="1">
    <citation type="submission" date="2019-03" db="EMBL/GenBank/DDBJ databases">
        <title>First draft genome of Liparis tanakae, snailfish: a comprehensive survey of snailfish specific genes.</title>
        <authorList>
            <person name="Kim W."/>
            <person name="Song I."/>
            <person name="Jeong J.-H."/>
            <person name="Kim D."/>
            <person name="Kim S."/>
            <person name="Ryu S."/>
            <person name="Song J.Y."/>
            <person name="Lee S.K."/>
        </authorList>
    </citation>
    <scope>NUCLEOTIDE SEQUENCE [LARGE SCALE GENOMIC DNA]</scope>
    <source>
        <tissue evidence="2">Muscle</tissue>
    </source>
</reference>
<feature type="compositionally biased region" description="Low complexity" evidence="1">
    <location>
        <begin position="253"/>
        <end position="266"/>
    </location>
</feature>
<evidence type="ECO:0000313" key="3">
    <source>
        <dbReference type="Proteomes" id="UP000314294"/>
    </source>
</evidence>
<gene>
    <name evidence="2" type="ORF">EYF80_053430</name>
</gene>
<feature type="compositionally biased region" description="Low complexity" evidence="1">
    <location>
        <begin position="236"/>
        <end position="246"/>
    </location>
</feature>
<proteinExistence type="predicted"/>
<evidence type="ECO:0000313" key="2">
    <source>
        <dbReference type="EMBL" id="TNN36399.1"/>
    </source>
</evidence>
<sequence>MLKSLLCLSRASSISLSSSSSSSSPSSSPDTTMRSSSSSARSVFTTTHCLRGMMLGWLVVQKCTAHLIRGHTKAVADPDLLLRHRAHFLPPPTASSSSSLPLVVQRFLLHVVLLLILLLNEEGFLPSRRGAVAGGVAGPASVPRRPGCGPASSSSEAAPVPGAEVVGAAGRLALAHWRAAGRLGGSLGLVGPVHLGSAAAAAAVSAGSDTAACNAACNAAAVANVTAAASEVGRPSSSSSTSSSSSDGRSVLRPASSSGAAPSSRPGPALLQQLGAFVHDVPHLQDAAHREVVDDVLAQHPQLAGVGAAQHALEGQRVHRCRDGDGGHVLQQHLAGTYTTVRLENLKFT</sequence>
<feature type="region of interest" description="Disordered" evidence="1">
    <location>
        <begin position="138"/>
        <end position="159"/>
    </location>
</feature>